<evidence type="ECO:0000313" key="3">
    <source>
        <dbReference type="Proteomes" id="UP000001572"/>
    </source>
</evidence>
<protein>
    <recommendedName>
        <fullName evidence="1">DUF8052 domain-containing protein</fullName>
    </recommendedName>
</protein>
<sequence length="164" mass="19231">MNSNRYVENIQKKLSKYFDIETTYSYKNIAFDVFAKSFVRNEKYMASKKVVVYAFENNEYTFIKSETSMNIHSLNRFKETLIMATQDFVKPHGEHMSSIVTGVILLENGLDEELVKEIKKFKFTKSFAFGFKGWVYVRLLVVDLRKGLIIANKRGGEVKKFYEI</sequence>
<feature type="domain" description="DUF8052" evidence="1">
    <location>
        <begin position="3"/>
        <end position="163"/>
    </location>
</feature>
<dbReference type="STRING" id="293826.Amet_1379"/>
<dbReference type="Pfam" id="PF26226">
    <property type="entry name" value="DUF8052"/>
    <property type="match status" value="1"/>
</dbReference>
<reference evidence="3" key="1">
    <citation type="journal article" date="2016" name="Genome Announc.">
        <title>Complete genome sequence of Alkaliphilus metalliredigens strain QYMF, an alkaliphilic and metal-reducing bacterium isolated from borax-contaminated leachate ponds.</title>
        <authorList>
            <person name="Hwang C."/>
            <person name="Copeland A."/>
            <person name="Lucas S."/>
            <person name="Lapidus A."/>
            <person name="Barry K."/>
            <person name="Detter J.C."/>
            <person name="Glavina Del Rio T."/>
            <person name="Hammon N."/>
            <person name="Israni S."/>
            <person name="Dalin E."/>
            <person name="Tice H."/>
            <person name="Pitluck S."/>
            <person name="Chertkov O."/>
            <person name="Brettin T."/>
            <person name="Bruce D."/>
            <person name="Han C."/>
            <person name="Schmutz J."/>
            <person name="Larimer F."/>
            <person name="Land M.L."/>
            <person name="Hauser L."/>
            <person name="Kyrpides N."/>
            <person name="Mikhailova N."/>
            <person name="Ye Q."/>
            <person name="Zhou J."/>
            <person name="Richardson P."/>
            <person name="Fields M.W."/>
        </authorList>
    </citation>
    <scope>NUCLEOTIDE SEQUENCE [LARGE SCALE GENOMIC DNA]</scope>
    <source>
        <strain evidence="3">QYMF</strain>
    </source>
</reference>
<organism evidence="2 3">
    <name type="scientific">Alkaliphilus metalliredigens (strain QYMF)</name>
    <dbReference type="NCBI Taxonomy" id="293826"/>
    <lineage>
        <taxon>Bacteria</taxon>
        <taxon>Bacillati</taxon>
        <taxon>Bacillota</taxon>
        <taxon>Clostridia</taxon>
        <taxon>Peptostreptococcales</taxon>
        <taxon>Natronincolaceae</taxon>
        <taxon>Alkaliphilus</taxon>
    </lineage>
</organism>
<gene>
    <name evidence="2" type="ordered locus">Amet_1379</name>
</gene>
<dbReference type="RefSeq" id="WP_012062620.1">
    <property type="nucleotide sequence ID" value="NC_009633.1"/>
</dbReference>
<evidence type="ECO:0000313" key="2">
    <source>
        <dbReference type="EMBL" id="ABR47579.1"/>
    </source>
</evidence>
<dbReference type="OrthoDB" id="2836917at2"/>
<dbReference type="HOGENOM" id="CLU_100108_1_0_9"/>
<evidence type="ECO:0000259" key="1">
    <source>
        <dbReference type="Pfam" id="PF26226"/>
    </source>
</evidence>
<accession>A6TN11</accession>
<name>A6TN11_ALKMQ</name>
<dbReference type="Proteomes" id="UP000001572">
    <property type="component" value="Chromosome"/>
</dbReference>
<keyword evidence="3" id="KW-1185">Reference proteome</keyword>
<dbReference type="EMBL" id="CP000724">
    <property type="protein sequence ID" value="ABR47579.1"/>
    <property type="molecule type" value="Genomic_DNA"/>
</dbReference>
<dbReference type="eggNOG" id="ENOG50330PN">
    <property type="taxonomic scope" value="Bacteria"/>
</dbReference>
<dbReference type="InterPro" id="IPR058365">
    <property type="entry name" value="DUF8052"/>
</dbReference>
<dbReference type="AlphaFoldDB" id="A6TN11"/>
<proteinExistence type="predicted"/>
<dbReference type="KEGG" id="amt:Amet_1379"/>